<evidence type="ECO:0000256" key="7">
    <source>
        <dbReference type="SAM" id="Phobius"/>
    </source>
</evidence>
<sequence>MAEKDSPIPPHTGEIPLVVPTAKNADQYIQASSSTKDSNVTGSVAPPQKIPPQLKVLIVAAFAIALGFGLIAPVLPRFAASFNVGAMAAALVVSMFAVMRLAFAPASGKIITLLGERPTYIAGLLIVALSSLGVAFSWDFYSLLLFRALGGVGSVMFTVSAMGLIVRYAPQSLRGRISGYYATSFLLGNILGPVMGATMAGLGMRLPFTIYAVMLFIAATVVFVYLKEVEDKNAGAQTMQPALTFKQALGFENYRGALVTNFAMGWAALGIRISLMPLAAVALLAQYHSGELYDAEAGGTVLAGVALALYAAGNAVTQNISGSLSDKSGRRTLIFVGLLLSGASTIAVGFSTTPVIFCVFSVLTGIGTGLLGPSLQASVADVIGSNRSGGTVLSTFQMLSDLGQIVGPLLAGFVVDQWGYGAAFGISGALLILCSLAWRPGHRPRFPAQWADKSYSGK</sequence>
<evidence type="ECO:0000256" key="5">
    <source>
        <dbReference type="ARBA" id="ARBA00022989"/>
    </source>
</evidence>
<keyword evidence="2" id="KW-0813">Transport</keyword>
<evidence type="ECO:0000256" key="3">
    <source>
        <dbReference type="ARBA" id="ARBA00022475"/>
    </source>
</evidence>
<evidence type="ECO:0000256" key="1">
    <source>
        <dbReference type="ARBA" id="ARBA00004651"/>
    </source>
</evidence>
<feature type="transmembrane region" description="Helical" evidence="7">
    <location>
        <begin position="144"/>
        <end position="166"/>
    </location>
</feature>
<proteinExistence type="predicted"/>
<feature type="transmembrane region" description="Helical" evidence="7">
    <location>
        <begin position="263"/>
        <end position="285"/>
    </location>
</feature>
<dbReference type="Proteomes" id="UP000516421">
    <property type="component" value="Chromosome"/>
</dbReference>
<feature type="transmembrane region" description="Helical" evidence="7">
    <location>
        <begin position="120"/>
        <end position="138"/>
    </location>
</feature>
<dbReference type="Gene3D" id="1.20.1720.10">
    <property type="entry name" value="Multidrug resistance protein D"/>
    <property type="match status" value="1"/>
</dbReference>
<keyword evidence="6 7" id="KW-0472">Membrane</keyword>
<feature type="transmembrane region" description="Helical" evidence="7">
    <location>
        <begin position="418"/>
        <end position="438"/>
    </location>
</feature>
<dbReference type="SUPFAM" id="SSF103473">
    <property type="entry name" value="MFS general substrate transporter"/>
    <property type="match status" value="1"/>
</dbReference>
<dbReference type="GO" id="GO:0022857">
    <property type="term" value="F:transmembrane transporter activity"/>
    <property type="evidence" value="ECO:0007669"/>
    <property type="project" value="InterPro"/>
</dbReference>
<feature type="transmembrane region" description="Helical" evidence="7">
    <location>
        <begin position="178"/>
        <end position="202"/>
    </location>
</feature>
<dbReference type="GO" id="GO:0005886">
    <property type="term" value="C:plasma membrane"/>
    <property type="evidence" value="ECO:0007669"/>
    <property type="project" value="UniProtKB-SubCell"/>
</dbReference>
<dbReference type="PANTHER" id="PTHR23517:SF3">
    <property type="entry name" value="INTEGRAL MEMBRANE TRANSPORT PROTEIN"/>
    <property type="match status" value="1"/>
</dbReference>
<evidence type="ECO:0000256" key="6">
    <source>
        <dbReference type="ARBA" id="ARBA00023136"/>
    </source>
</evidence>
<dbReference type="InterPro" id="IPR001958">
    <property type="entry name" value="Tet-R_TetA/multi-R_MdtG-like"/>
</dbReference>
<feature type="transmembrane region" description="Helical" evidence="7">
    <location>
        <begin position="297"/>
        <end position="313"/>
    </location>
</feature>
<accession>A0A7H2BM98</accession>
<keyword evidence="3" id="KW-1003">Cell membrane</keyword>
<protein>
    <submittedName>
        <fullName evidence="9">MFS transporter</fullName>
    </submittedName>
</protein>
<dbReference type="KEGG" id="rama:IDM48_05235"/>
<organism evidence="9 10">
    <name type="scientific">Rothia amarae</name>
    <dbReference type="NCBI Taxonomy" id="169480"/>
    <lineage>
        <taxon>Bacteria</taxon>
        <taxon>Bacillati</taxon>
        <taxon>Actinomycetota</taxon>
        <taxon>Actinomycetes</taxon>
        <taxon>Micrococcales</taxon>
        <taxon>Micrococcaceae</taxon>
        <taxon>Rothia</taxon>
    </lineage>
</organism>
<name>A0A7H2BM98_9MICC</name>
<evidence type="ECO:0000313" key="9">
    <source>
        <dbReference type="EMBL" id="QNV40794.1"/>
    </source>
</evidence>
<dbReference type="InterPro" id="IPR020846">
    <property type="entry name" value="MFS_dom"/>
</dbReference>
<dbReference type="InterPro" id="IPR050171">
    <property type="entry name" value="MFS_Transporters"/>
</dbReference>
<evidence type="ECO:0000313" key="10">
    <source>
        <dbReference type="Proteomes" id="UP000516421"/>
    </source>
</evidence>
<dbReference type="PROSITE" id="PS50850">
    <property type="entry name" value="MFS"/>
    <property type="match status" value="1"/>
</dbReference>
<gene>
    <name evidence="9" type="ORF">IDM48_05235</name>
</gene>
<feature type="transmembrane region" description="Helical" evidence="7">
    <location>
        <begin position="56"/>
        <end position="75"/>
    </location>
</feature>
<keyword evidence="5 7" id="KW-1133">Transmembrane helix</keyword>
<dbReference type="InterPro" id="IPR036259">
    <property type="entry name" value="MFS_trans_sf"/>
</dbReference>
<dbReference type="PRINTS" id="PR01035">
    <property type="entry name" value="TCRTETA"/>
</dbReference>
<feature type="transmembrane region" description="Helical" evidence="7">
    <location>
        <begin position="208"/>
        <end position="226"/>
    </location>
</feature>
<keyword evidence="10" id="KW-1185">Reference proteome</keyword>
<dbReference type="Gene3D" id="1.20.1250.20">
    <property type="entry name" value="MFS general substrate transporter like domains"/>
    <property type="match status" value="1"/>
</dbReference>
<dbReference type="InterPro" id="IPR005828">
    <property type="entry name" value="MFS_sugar_transport-like"/>
</dbReference>
<keyword evidence="4 7" id="KW-0812">Transmembrane</keyword>
<feature type="transmembrane region" description="Helical" evidence="7">
    <location>
        <begin position="333"/>
        <end position="366"/>
    </location>
</feature>
<evidence type="ECO:0000259" key="8">
    <source>
        <dbReference type="PROSITE" id="PS50850"/>
    </source>
</evidence>
<dbReference type="EMBL" id="CP061538">
    <property type="protein sequence ID" value="QNV40794.1"/>
    <property type="molecule type" value="Genomic_DNA"/>
</dbReference>
<evidence type="ECO:0000256" key="4">
    <source>
        <dbReference type="ARBA" id="ARBA00022692"/>
    </source>
</evidence>
<feature type="transmembrane region" description="Helical" evidence="7">
    <location>
        <begin position="81"/>
        <end position="99"/>
    </location>
</feature>
<dbReference type="CDD" id="cd17325">
    <property type="entry name" value="MFS_MdtG_SLC18_like"/>
    <property type="match status" value="1"/>
</dbReference>
<dbReference type="Pfam" id="PF00083">
    <property type="entry name" value="Sugar_tr"/>
    <property type="match status" value="1"/>
</dbReference>
<comment type="subcellular location">
    <subcellularLocation>
        <location evidence="1">Cell membrane</location>
        <topology evidence="1">Multi-pass membrane protein</topology>
    </subcellularLocation>
</comment>
<dbReference type="AlphaFoldDB" id="A0A7H2BM98"/>
<evidence type="ECO:0000256" key="2">
    <source>
        <dbReference type="ARBA" id="ARBA00022448"/>
    </source>
</evidence>
<reference evidence="9 10" key="1">
    <citation type="submission" date="2020-09" db="EMBL/GenBank/DDBJ databases">
        <title>Investigation of environmental microbe.</title>
        <authorList>
            <person name="Ou Y."/>
            <person name="Kang Q."/>
        </authorList>
    </citation>
    <scope>NUCLEOTIDE SEQUENCE [LARGE SCALE GENOMIC DNA]</scope>
    <source>
        <strain evidence="9 10">KJZ-9</strain>
    </source>
</reference>
<dbReference type="Pfam" id="PF07690">
    <property type="entry name" value="MFS_1"/>
    <property type="match status" value="1"/>
</dbReference>
<dbReference type="PANTHER" id="PTHR23517">
    <property type="entry name" value="RESISTANCE PROTEIN MDTM, PUTATIVE-RELATED-RELATED"/>
    <property type="match status" value="1"/>
</dbReference>
<feature type="domain" description="Major facilitator superfamily (MFS) profile" evidence="8">
    <location>
        <begin position="53"/>
        <end position="446"/>
    </location>
</feature>
<dbReference type="InterPro" id="IPR011701">
    <property type="entry name" value="MFS"/>
</dbReference>
<dbReference type="RefSeq" id="WP_190618425.1">
    <property type="nucleotide sequence ID" value="NZ_CP061538.1"/>
</dbReference>